<evidence type="ECO:0000259" key="1">
    <source>
        <dbReference type="Pfam" id="PF13470"/>
    </source>
</evidence>
<name>A0A218P1Q4_THECE</name>
<dbReference type="PANTHER" id="PTHR34610">
    <property type="entry name" value="SSL7007 PROTEIN"/>
    <property type="match status" value="1"/>
</dbReference>
<gene>
    <name evidence="2" type="ORF">A3L02_04455</name>
</gene>
<dbReference type="SUPFAM" id="SSF88723">
    <property type="entry name" value="PIN domain-like"/>
    <property type="match status" value="1"/>
</dbReference>
<dbReference type="RefSeq" id="WP_088862817.1">
    <property type="nucleotide sequence ID" value="NZ_CP014854.1"/>
</dbReference>
<dbReference type="InterPro" id="IPR002850">
    <property type="entry name" value="PIN_toxin-like"/>
</dbReference>
<dbReference type="EMBL" id="CP014854">
    <property type="protein sequence ID" value="ASI98862.1"/>
    <property type="molecule type" value="Genomic_DNA"/>
</dbReference>
<dbReference type="InterPro" id="IPR002716">
    <property type="entry name" value="PIN_dom"/>
</dbReference>
<dbReference type="Proteomes" id="UP000197156">
    <property type="component" value="Chromosome"/>
</dbReference>
<dbReference type="OrthoDB" id="96391at2157"/>
<reference evidence="2 3" key="1">
    <citation type="submission" date="2016-03" db="EMBL/GenBank/DDBJ databases">
        <title>Complete genome sequence of Thermococcus celer.</title>
        <authorList>
            <person name="Oger P.M."/>
        </authorList>
    </citation>
    <scope>NUCLEOTIDE SEQUENCE [LARGE SCALE GENOMIC DNA]</scope>
    <source>
        <strain evidence="2 3">Vu 13</strain>
    </source>
</reference>
<dbReference type="NCBIfam" id="TIGR00305">
    <property type="entry name" value="putative toxin-antitoxin system toxin component, PIN family"/>
    <property type="match status" value="1"/>
</dbReference>
<dbReference type="GeneID" id="33323982"/>
<evidence type="ECO:0000313" key="3">
    <source>
        <dbReference type="Proteomes" id="UP000197156"/>
    </source>
</evidence>
<proteinExistence type="predicted"/>
<dbReference type="AlphaFoldDB" id="A0A218P1Q4"/>
<feature type="domain" description="PIN" evidence="1">
    <location>
        <begin position="5"/>
        <end position="116"/>
    </location>
</feature>
<organism evidence="2 3">
    <name type="scientific">Thermococcus celer Vu 13 = JCM 8558</name>
    <dbReference type="NCBI Taxonomy" id="1293037"/>
    <lineage>
        <taxon>Archaea</taxon>
        <taxon>Methanobacteriati</taxon>
        <taxon>Methanobacteriota</taxon>
        <taxon>Thermococci</taxon>
        <taxon>Thermococcales</taxon>
        <taxon>Thermococcaceae</taxon>
        <taxon>Thermococcus</taxon>
    </lineage>
</organism>
<evidence type="ECO:0000313" key="2">
    <source>
        <dbReference type="EMBL" id="ASI98862.1"/>
    </source>
</evidence>
<accession>A0A218P1Q4</accession>
<dbReference type="KEGG" id="tce:A3L02_04455"/>
<sequence length="156" mass="17588">MEALKVVLDTKVVIAAAINPFRSSGKVMDLVVRGEVLSYTSEAILEELRFKLTSEKVLRYLESRVYALWVYRIFRASSIPVEPDGHFDLSPEPDDDRFFDAVYAAKANFLVSLNKRHVPRLRDGGRKFSLAGHEFLILTPAEFLELVGEDKNASAV</sequence>
<dbReference type="PANTHER" id="PTHR34610:SF3">
    <property type="entry name" value="SSL7007 PROTEIN"/>
    <property type="match status" value="1"/>
</dbReference>
<protein>
    <recommendedName>
        <fullName evidence="1">PIN domain-containing protein</fullName>
    </recommendedName>
</protein>
<dbReference type="InterPro" id="IPR029060">
    <property type="entry name" value="PIN-like_dom_sf"/>
</dbReference>
<dbReference type="Pfam" id="PF13470">
    <property type="entry name" value="PIN_3"/>
    <property type="match status" value="1"/>
</dbReference>
<keyword evidence="3" id="KW-1185">Reference proteome</keyword>